<dbReference type="EMBL" id="JAHYIQ010000021">
    <property type="protein sequence ID" value="KAK1123101.1"/>
    <property type="molecule type" value="Genomic_DNA"/>
</dbReference>
<evidence type="ECO:0000313" key="1">
    <source>
        <dbReference type="EMBL" id="KAK1123101.1"/>
    </source>
</evidence>
<keyword evidence="2" id="KW-1185">Reference proteome</keyword>
<dbReference type="AlphaFoldDB" id="A0AA40FQF9"/>
<gene>
    <name evidence="1" type="ORF">K0M31_008734</name>
</gene>
<protein>
    <submittedName>
        <fullName evidence="1">Uncharacterized protein</fullName>
    </submittedName>
</protein>
<sequence length="117" mass="12856">MRSGYGASCAERRKLPRCELGDAARSIHSRETGARDATMDRVCAAKPTKSHCPLSSCCSRFQRFPPLVSFFFALHRRGPGTTDPACTHPSPVTSSRELEYVARKTTTVVVALRLLTT</sequence>
<reference evidence="1" key="1">
    <citation type="submission" date="2021-10" db="EMBL/GenBank/DDBJ databases">
        <title>Melipona bicolor Genome sequencing and assembly.</title>
        <authorList>
            <person name="Araujo N.S."/>
            <person name="Arias M.C."/>
        </authorList>
    </citation>
    <scope>NUCLEOTIDE SEQUENCE</scope>
    <source>
        <strain evidence="1">USP_2M_L1-L4_2017</strain>
        <tissue evidence="1">Whole body</tissue>
    </source>
</reference>
<dbReference type="Proteomes" id="UP001177670">
    <property type="component" value="Unassembled WGS sequence"/>
</dbReference>
<evidence type="ECO:0000313" key="2">
    <source>
        <dbReference type="Proteomes" id="UP001177670"/>
    </source>
</evidence>
<proteinExistence type="predicted"/>
<name>A0AA40FQF9_9HYME</name>
<accession>A0AA40FQF9</accession>
<comment type="caution">
    <text evidence="1">The sequence shown here is derived from an EMBL/GenBank/DDBJ whole genome shotgun (WGS) entry which is preliminary data.</text>
</comment>
<organism evidence="1 2">
    <name type="scientific">Melipona bicolor</name>
    <dbReference type="NCBI Taxonomy" id="60889"/>
    <lineage>
        <taxon>Eukaryota</taxon>
        <taxon>Metazoa</taxon>
        <taxon>Ecdysozoa</taxon>
        <taxon>Arthropoda</taxon>
        <taxon>Hexapoda</taxon>
        <taxon>Insecta</taxon>
        <taxon>Pterygota</taxon>
        <taxon>Neoptera</taxon>
        <taxon>Endopterygota</taxon>
        <taxon>Hymenoptera</taxon>
        <taxon>Apocrita</taxon>
        <taxon>Aculeata</taxon>
        <taxon>Apoidea</taxon>
        <taxon>Anthophila</taxon>
        <taxon>Apidae</taxon>
        <taxon>Melipona</taxon>
    </lineage>
</organism>